<feature type="transmembrane region" description="Helical" evidence="1">
    <location>
        <begin position="181"/>
        <end position="204"/>
    </location>
</feature>
<dbReference type="EMBL" id="QPIZ01000055">
    <property type="protein sequence ID" value="RCW21412.1"/>
    <property type="molecule type" value="Genomic_DNA"/>
</dbReference>
<dbReference type="GO" id="GO:0005548">
    <property type="term" value="F:phospholipid transporter activity"/>
    <property type="evidence" value="ECO:0007669"/>
    <property type="project" value="TreeGrafter"/>
</dbReference>
<organism evidence="2 3">
    <name type="scientific">Marinilabilia salmonicolor</name>
    <dbReference type="NCBI Taxonomy" id="989"/>
    <lineage>
        <taxon>Bacteria</taxon>
        <taxon>Pseudomonadati</taxon>
        <taxon>Bacteroidota</taxon>
        <taxon>Bacteroidia</taxon>
        <taxon>Marinilabiliales</taxon>
        <taxon>Marinilabiliaceae</taxon>
        <taxon>Marinilabilia</taxon>
    </lineage>
</organism>
<dbReference type="Pfam" id="PF02405">
    <property type="entry name" value="MlaE"/>
    <property type="match status" value="1"/>
</dbReference>
<gene>
    <name evidence="2" type="ORF">DFO77_1553</name>
</gene>
<keyword evidence="3" id="KW-1185">Reference proteome</keyword>
<name>A0A2T0WJ89_9BACT</name>
<proteinExistence type="predicted"/>
<feature type="transmembrane region" description="Helical" evidence="1">
    <location>
        <begin position="38"/>
        <end position="63"/>
    </location>
</feature>
<evidence type="ECO:0000313" key="3">
    <source>
        <dbReference type="Proteomes" id="UP000252733"/>
    </source>
</evidence>
<protein>
    <submittedName>
        <fullName evidence="2">Phospholipid/cholesterol/gamma-HCH transport system permease protein</fullName>
    </submittedName>
</protein>
<keyword evidence="1" id="KW-0812">Transmembrane</keyword>
<evidence type="ECO:0000256" key="1">
    <source>
        <dbReference type="SAM" id="Phobius"/>
    </source>
</evidence>
<keyword evidence="1" id="KW-1133">Transmembrane helix</keyword>
<feature type="transmembrane region" description="Helical" evidence="1">
    <location>
        <begin position="225"/>
        <end position="245"/>
    </location>
</feature>
<dbReference type="GO" id="GO:0043190">
    <property type="term" value="C:ATP-binding cassette (ABC) transporter complex"/>
    <property type="evidence" value="ECO:0007669"/>
    <property type="project" value="InterPro"/>
</dbReference>
<sequence>MAFLYQTGRYFLFLKRVFGRPVKHRIFLKQIIDEIDDLGVGSLGIVVIISFFIGAVITLQTAYNIELPIIPKYTVGVAARDTILLEFSSTIVSLILAGKVGSHIASEIGTMRVTEQIDALDVMGINSAGYLVLPKVVAMVFINPFLVMISMGIGIGGGWVAGASTGVVPSPEYIYGIQYAFIPFYVVYSLIKSVVFGFLIATISGYWGYYTTGGSLEVGRSSTKAVVVSSIQILLFNLILTQLLLA</sequence>
<dbReference type="InterPro" id="IPR030802">
    <property type="entry name" value="Permease_MalE"/>
</dbReference>
<dbReference type="RefSeq" id="WP_106154844.1">
    <property type="nucleotide sequence ID" value="NZ_PVTS01000039.1"/>
</dbReference>
<reference evidence="2 3" key="1">
    <citation type="submission" date="2018-07" db="EMBL/GenBank/DDBJ databases">
        <title>Freshwater and sediment microbial communities from various areas in North America, analyzing microbe dynamics in response to fracking.</title>
        <authorList>
            <person name="Lamendella R."/>
        </authorList>
    </citation>
    <scope>NUCLEOTIDE SEQUENCE [LARGE SCALE GENOMIC DNA]</scope>
    <source>
        <strain evidence="2 3">160A</strain>
    </source>
</reference>
<dbReference type="OrthoDB" id="9810518at2"/>
<keyword evidence="1" id="KW-0472">Membrane</keyword>
<dbReference type="PANTHER" id="PTHR30188">
    <property type="entry name" value="ABC TRANSPORTER PERMEASE PROTEIN-RELATED"/>
    <property type="match status" value="1"/>
</dbReference>
<dbReference type="STRING" id="1168289.GCA_000259075_03471"/>
<dbReference type="AlphaFoldDB" id="A0A2T0WJ89"/>
<dbReference type="PANTHER" id="PTHR30188:SF4">
    <property type="entry name" value="PROTEIN TRIGALACTOSYLDIACYLGLYCEROL 1, CHLOROPLASTIC"/>
    <property type="match status" value="1"/>
</dbReference>
<feature type="transmembrane region" description="Helical" evidence="1">
    <location>
        <begin position="136"/>
        <end position="161"/>
    </location>
</feature>
<evidence type="ECO:0000313" key="2">
    <source>
        <dbReference type="EMBL" id="RCW21412.1"/>
    </source>
</evidence>
<dbReference type="Proteomes" id="UP000252733">
    <property type="component" value="Unassembled WGS sequence"/>
</dbReference>
<accession>A0A2T0WJ89</accession>
<comment type="caution">
    <text evidence="2">The sequence shown here is derived from an EMBL/GenBank/DDBJ whole genome shotgun (WGS) entry which is preliminary data.</text>
</comment>